<dbReference type="EMBL" id="JBBWRZ010000009">
    <property type="protein sequence ID" value="KAK8228799.1"/>
    <property type="molecule type" value="Genomic_DNA"/>
</dbReference>
<evidence type="ECO:0000313" key="2">
    <source>
        <dbReference type="EMBL" id="KAK8228799.1"/>
    </source>
</evidence>
<evidence type="ECO:0000313" key="3">
    <source>
        <dbReference type="Proteomes" id="UP001492380"/>
    </source>
</evidence>
<gene>
    <name evidence="2" type="ORF">HDK90DRAFT_468317</name>
</gene>
<evidence type="ECO:0000256" key="1">
    <source>
        <dbReference type="SAM" id="MobiDB-lite"/>
    </source>
</evidence>
<feature type="compositionally biased region" description="Pro residues" evidence="1">
    <location>
        <begin position="22"/>
        <end position="32"/>
    </location>
</feature>
<keyword evidence="3" id="KW-1185">Reference proteome</keyword>
<dbReference type="Proteomes" id="UP001492380">
    <property type="component" value="Unassembled WGS sequence"/>
</dbReference>
<feature type="compositionally biased region" description="Low complexity" evidence="1">
    <location>
        <begin position="10"/>
        <end position="21"/>
    </location>
</feature>
<comment type="caution">
    <text evidence="2">The sequence shown here is derived from an EMBL/GenBank/DDBJ whole genome shotgun (WGS) entry which is preliminary data.</text>
</comment>
<feature type="region of interest" description="Disordered" evidence="1">
    <location>
        <begin position="1"/>
        <end position="54"/>
    </location>
</feature>
<protein>
    <submittedName>
        <fullName evidence="2">Uncharacterized protein</fullName>
    </submittedName>
</protein>
<proteinExistence type="predicted"/>
<name>A0ABR1YGC7_9PEZI</name>
<accession>A0ABR1YGC7</accession>
<organism evidence="2 3">
    <name type="scientific">Phyllosticta capitalensis</name>
    <dbReference type="NCBI Taxonomy" id="121624"/>
    <lineage>
        <taxon>Eukaryota</taxon>
        <taxon>Fungi</taxon>
        <taxon>Dikarya</taxon>
        <taxon>Ascomycota</taxon>
        <taxon>Pezizomycotina</taxon>
        <taxon>Dothideomycetes</taxon>
        <taxon>Dothideomycetes incertae sedis</taxon>
        <taxon>Botryosphaeriales</taxon>
        <taxon>Phyllostictaceae</taxon>
        <taxon>Phyllosticta</taxon>
    </lineage>
</organism>
<reference evidence="2 3" key="1">
    <citation type="submission" date="2024-04" db="EMBL/GenBank/DDBJ databases">
        <title>Phyllosticta paracitricarpa is synonymous to the EU quarantine fungus P. citricarpa based on phylogenomic analyses.</title>
        <authorList>
            <consortium name="Lawrence Berkeley National Laboratory"/>
            <person name="Van Ingen-Buijs V.A."/>
            <person name="Van Westerhoven A.C."/>
            <person name="Haridas S."/>
            <person name="Skiadas P."/>
            <person name="Martin F."/>
            <person name="Groenewald J.Z."/>
            <person name="Crous P.W."/>
            <person name="Seidl M.F."/>
        </authorList>
    </citation>
    <scope>NUCLEOTIDE SEQUENCE [LARGE SCALE GENOMIC DNA]</scope>
    <source>
        <strain evidence="2 3">CBS 123374</strain>
    </source>
</reference>
<sequence length="207" mass="22467">MAAAAPVSGAATCTSASNAPTPSSPSPTPPPAIARGLTAGGDETSAPANERRRSDIATGAFGTRMAVRCWCQCYSRADGQINVALSRPQPPHVHHRRHWKRCRAKERPLIVQPSAQKTPVQQRINRLVRPRLSLPYLRTMPCLPWYALGAHPSAGWTDGEIFAAEQLAAPVLFRHAGFRGGKPLQLDRARHEKLDADAFSPMLQEGN</sequence>